<evidence type="ECO:0000313" key="2">
    <source>
        <dbReference type="Proteomes" id="UP000326179"/>
    </source>
</evidence>
<dbReference type="EMBL" id="CP045643">
    <property type="protein sequence ID" value="QFZ72032.1"/>
    <property type="molecule type" value="Genomic_DNA"/>
</dbReference>
<protein>
    <submittedName>
        <fullName evidence="1">Uncharacterized protein</fullName>
    </submittedName>
</protein>
<keyword evidence="2" id="KW-1185">Reference proteome</keyword>
<dbReference type="Proteomes" id="UP000326179">
    <property type="component" value="Chromosome"/>
</dbReference>
<organism evidence="1 2">
    <name type="scientific">Streptomyces fagopyri</name>
    <dbReference type="NCBI Taxonomy" id="2662397"/>
    <lineage>
        <taxon>Bacteria</taxon>
        <taxon>Bacillati</taxon>
        <taxon>Actinomycetota</taxon>
        <taxon>Actinomycetes</taxon>
        <taxon>Kitasatosporales</taxon>
        <taxon>Streptomycetaceae</taxon>
        <taxon>Streptomyces</taxon>
    </lineage>
</organism>
<dbReference type="AlphaFoldDB" id="A0A5Q0L4W7"/>
<gene>
    <name evidence="1" type="ORF">GFH48_00960</name>
</gene>
<proteinExistence type="predicted"/>
<sequence>MLPVLTNISRHLDQELMPDLMDTWSPFLRTAGEGIREGDPLCPIGDSGTGRSHLLICPVTATAMAGYRVDIRLSHPFTGAIIERIRGARGVR</sequence>
<reference evidence="1 2" key="1">
    <citation type="submission" date="2019-10" db="EMBL/GenBank/DDBJ databases">
        <title>A novel species.</title>
        <authorList>
            <person name="Gao J."/>
        </authorList>
    </citation>
    <scope>NUCLEOTIDE SEQUENCE [LARGE SCALE GENOMIC DNA]</scope>
    <source>
        <strain evidence="1 2">QMT-28</strain>
    </source>
</reference>
<accession>A0A5Q0L4W7</accession>
<dbReference type="KEGG" id="sfy:GFH48_00960"/>
<evidence type="ECO:0000313" key="1">
    <source>
        <dbReference type="EMBL" id="QFZ72032.1"/>
    </source>
</evidence>
<dbReference type="RefSeq" id="WP_153286400.1">
    <property type="nucleotide sequence ID" value="NZ_CP045643.1"/>
</dbReference>
<name>A0A5Q0L4W7_9ACTN</name>